<dbReference type="Pfam" id="PF08445">
    <property type="entry name" value="FR47"/>
    <property type="match status" value="1"/>
</dbReference>
<evidence type="ECO:0000256" key="1">
    <source>
        <dbReference type="SAM" id="MobiDB-lite"/>
    </source>
</evidence>
<name>A0ABQ6HQX8_9MICO</name>
<protein>
    <recommendedName>
        <fullName evidence="2">N-acetyltransferase domain-containing protein</fullName>
    </recommendedName>
</protein>
<evidence type="ECO:0000313" key="4">
    <source>
        <dbReference type="Proteomes" id="UP001157109"/>
    </source>
</evidence>
<dbReference type="Gene3D" id="3.40.630.30">
    <property type="match status" value="1"/>
</dbReference>
<dbReference type="Proteomes" id="UP001157109">
    <property type="component" value="Unassembled WGS sequence"/>
</dbReference>
<feature type="domain" description="N-acetyltransferase" evidence="2">
    <location>
        <begin position="151"/>
        <end position="285"/>
    </location>
</feature>
<dbReference type="InterPro" id="IPR016181">
    <property type="entry name" value="Acyl_CoA_acyltransferase"/>
</dbReference>
<sequence length="285" mass="31738">MRVSDLSIGVRSTVSAESFRDGAARLVMRQPIPHSVLATTLDHAIETPRAYAGARWYWATRGDRNWLALAMHTPPRPFHLATADPFLARQFAFRLHRQDVELDAVSGVVKGALAFAETWTDLRGHGSITVDKREGMHDLPGMPEKPKGVRGHLRPAHDDDLELLNHWAVGYAREQREPTPGPDPMRRWLAKGGLYVWEADGEPATMTYASRPHGGVSRLSWVYTPDSLRGNGFASACVAGVSAIQRHAGRRCLLYTDLDNTPSTKLYQRIGYRRLADSAVLRMVP</sequence>
<accession>A0ABQ6HQX8</accession>
<dbReference type="SUPFAM" id="SSF55729">
    <property type="entry name" value="Acyl-CoA N-acyltransferases (Nat)"/>
    <property type="match status" value="1"/>
</dbReference>
<evidence type="ECO:0000313" key="3">
    <source>
        <dbReference type="EMBL" id="GMA20084.1"/>
    </source>
</evidence>
<gene>
    <name evidence="3" type="ORF">GCM10025862_21050</name>
</gene>
<dbReference type="RefSeq" id="WP_241445018.1">
    <property type="nucleotide sequence ID" value="NZ_BSUJ01000001.1"/>
</dbReference>
<evidence type="ECO:0000259" key="2">
    <source>
        <dbReference type="PROSITE" id="PS51186"/>
    </source>
</evidence>
<organism evidence="3 4">
    <name type="scientific">Arsenicicoccus piscis</name>
    <dbReference type="NCBI Taxonomy" id="673954"/>
    <lineage>
        <taxon>Bacteria</taxon>
        <taxon>Bacillati</taxon>
        <taxon>Actinomycetota</taxon>
        <taxon>Actinomycetes</taxon>
        <taxon>Micrococcales</taxon>
        <taxon>Intrasporangiaceae</taxon>
        <taxon>Arsenicicoccus</taxon>
    </lineage>
</organism>
<keyword evidence="4" id="KW-1185">Reference proteome</keyword>
<reference evidence="4" key="1">
    <citation type="journal article" date="2019" name="Int. J. Syst. Evol. Microbiol.">
        <title>The Global Catalogue of Microorganisms (GCM) 10K type strain sequencing project: providing services to taxonomists for standard genome sequencing and annotation.</title>
        <authorList>
            <consortium name="The Broad Institute Genomics Platform"/>
            <consortium name="The Broad Institute Genome Sequencing Center for Infectious Disease"/>
            <person name="Wu L."/>
            <person name="Ma J."/>
        </authorList>
    </citation>
    <scope>NUCLEOTIDE SEQUENCE [LARGE SCALE GENOMIC DNA]</scope>
    <source>
        <strain evidence="4">NBRC 105830</strain>
    </source>
</reference>
<dbReference type="PROSITE" id="PS51186">
    <property type="entry name" value="GNAT"/>
    <property type="match status" value="1"/>
</dbReference>
<dbReference type="InterPro" id="IPR000182">
    <property type="entry name" value="GNAT_dom"/>
</dbReference>
<dbReference type="EMBL" id="BSUJ01000001">
    <property type="protein sequence ID" value="GMA20084.1"/>
    <property type="molecule type" value="Genomic_DNA"/>
</dbReference>
<proteinExistence type="predicted"/>
<dbReference type="InterPro" id="IPR013653">
    <property type="entry name" value="GCN5-like_dom"/>
</dbReference>
<feature type="region of interest" description="Disordered" evidence="1">
    <location>
        <begin position="132"/>
        <end position="153"/>
    </location>
</feature>
<comment type="caution">
    <text evidence="3">The sequence shown here is derived from an EMBL/GenBank/DDBJ whole genome shotgun (WGS) entry which is preliminary data.</text>
</comment>